<sequence length="62" mass="7078">MLAHARSHVELTETELFIKIQTELAGRYGIDGRLASEMAWDLIEVLSAVDGNIDIFEKYFLH</sequence>
<evidence type="ECO:0000313" key="1">
    <source>
        <dbReference type="EMBL" id="WPU66019.1"/>
    </source>
</evidence>
<dbReference type="RefSeq" id="WP_321397670.1">
    <property type="nucleotide sequence ID" value="NZ_CP139487.1"/>
</dbReference>
<gene>
    <name evidence="1" type="ORF">SOO65_04605</name>
</gene>
<reference evidence="1 2" key="1">
    <citation type="submission" date="2023-11" db="EMBL/GenBank/DDBJ databases">
        <title>Peredibacter starrii A3.12.</title>
        <authorList>
            <person name="Mitchell R.J."/>
        </authorList>
    </citation>
    <scope>NUCLEOTIDE SEQUENCE [LARGE SCALE GENOMIC DNA]</scope>
    <source>
        <strain evidence="1 2">A3.12</strain>
    </source>
</reference>
<proteinExistence type="predicted"/>
<organism evidence="1 2">
    <name type="scientific">Peredibacter starrii</name>
    <dbReference type="NCBI Taxonomy" id="28202"/>
    <lineage>
        <taxon>Bacteria</taxon>
        <taxon>Pseudomonadati</taxon>
        <taxon>Bdellovibrionota</taxon>
        <taxon>Bacteriovoracia</taxon>
        <taxon>Bacteriovoracales</taxon>
        <taxon>Bacteriovoracaceae</taxon>
        <taxon>Peredibacter</taxon>
    </lineage>
</organism>
<keyword evidence="2" id="KW-1185">Reference proteome</keyword>
<accession>A0AAX4HRP9</accession>
<dbReference type="KEGG" id="psti:SOO65_04605"/>
<dbReference type="AlphaFoldDB" id="A0AAX4HRP9"/>
<name>A0AAX4HRP9_9BACT</name>
<dbReference type="Proteomes" id="UP001324634">
    <property type="component" value="Chromosome"/>
</dbReference>
<protein>
    <submittedName>
        <fullName evidence="1">Uncharacterized protein</fullName>
    </submittedName>
</protein>
<dbReference type="EMBL" id="CP139487">
    <property type="protein sequence ID" value="WPU66019.1"/>
    <property type="molecule type" value="Genomic_DNA"/>
</dbReference>
<evidence type="ECO:0000313" key="2">
    <source>
        <dbReference type="Proteomes" id="UP001324634"/>
    </source>
</evidence>